<sequence>MEGAGEMMPVPQPETPKEPMEFLSRSWSLSALEISKALQANKKNRKQSDREMILPEKLMLAASSHNQHTVSSTVVNTIAARHSTVRKWFHSMEDKKSKEKVREEKARIHAAVTVASVAAAVAAAMVTCERSEDDECSKMCTAMASATQLLASHCIEIAEQAGAERERVDSAIRSAVDVRTPGDLMTLTAAAATALRGATALKMRMQRELRNNAAVIPCEKSQCGSPGIWCKAGDLFKRSRKGSLHLKRTSIYINKKSQVIVKLKTTHLGGAISKRKKMIVYGAYDEVSAWRSTPPQQQLGDAERHWFGLRTAEGLVEFECENEMSKQQWMDGVNNLLHQVNRRNGGFDGMDKSFQLLNLS</sequence>
<dbReference type="Pfam" id="PF08458">
    <property type="entry name" value="PH_2"/>
    <property type="match status" value="1"/>
</dbReference>
<proteinExistence type="predicted"/>
<dbReference type="InterPro" id="IPR013666">
    <property type="entry name" value="PH_pln"/>
</dbReference>
<dbReference type="GeneID" id="120258066"/>
<evidence type="ECO:0000313" key="4">
    <source>
        <dbReference type="RefSeq" id="XP_039121343.1"/>
    </source>
</evidence>
<dbReference type="GO" id="GO:0010087">
    <property type="term" value="P:phloem or xylem histogenesis"/>
    <property type="evidence" value="ECO:0007669"/>
    <property type="project" value="TreeGrafter"/>
</dbReference>
<dbReference type="Pfam" id="PF05703">
    <property type="entry name" value="Auxin_canalis"/>
    <property type="match status" value="2"/>
</dbReference>
<dbReference type="GO" id="GO:0010305">
    <property type="term" value="P:leaf vascular tissue pattern formation"/>
    <property type="evidence" value="ECO:0007669"/>
    <property type="project" value="TreeGrafter"/>
</dbReference>
<evidence type="ECO:0000259" key="2">
    <source>
        <dbReference type="Pfam" id="PF08458"/>
    </source>
</evidence>
<feature type="domain" description="Pleckstrin-like plant" evidence="2">
    <location>
        <begin position="234"/>
        <end position="340"/>
    </location>
</feature>
<dbReference type="PANTHER" id="PTHR31351">
    <property type="entry name" value="EXPRESSED PROTEIN"/>
    <property type="match status" value="1"/>
</dbReference>
<accession>A0AB40B1X0</accession>
<reference evidence="4" key="1">
    <citation type="submission" date="2025-08" db="UniProtKB">
        <authorList>
            <consortium name="RefSeq"/>
        </authorList>
    </citation>
    <scope>IDENTIFICATION</scope>
</reference>
<gene>
    <name evidence="4" type="primary">LOC120258066</name>
</gene>
<dbReference type="Proteomes" id="UP001515500">
    <property type="component" value="Chromosome 4"/>
</dbReference>
<dbReference type="InterPro" id="IPR040269">
    <property type="entry name" value="VAB"/>
</dbReference>
<evidence type="ECO:0000259" key="1">
    <source>
        <dbReference type="Pfam" id="PF05703"/>
    </source>
</evidence>
<dbReference type="SUPFAM" id="SSF50729">
    <property type="entry name" value="PH domain-like"/>
    <property type="match status" value="1"/>
</dbReference>
<dbReference type="RefSeq" id="XP_039121343.1">
    <property type="nucleotide sequence ID" value="XM_039265409.1"/>
</dbReference>
<feature type="domain" description="VAN3-binding protein-like auxin canalisation" evidence="1">
    <location>
        <begin position="66"/>
        <end position="221"/>
    </location>
</feature>
<evidence type="ECO:0000313" key="3">
    <source>
        <dbReference type="Proteomes" id="UP001515500"/>
    </source>
</evidence>
<keyword evidence="3" id="KW-1185">Reference proteome</keyword>
<organism evidence="3 4">
    <name type="scientific">Dioscorea cayennensis subsp. rotundata</name>
    <name type="common">White Guinea yam</name>
    <name type="synonym">Dioscorea rotundata</name>
    <dbReference type="NCBI Taxonomy" id="55577"/>
    <lineage>
        <taxon>Eukaryota</taxon>
        <taxon>Viridiplantae</taxon>
        <taxon>Streptophyta</taxon>
        <taxon>Embryophyta</taxon>
        <taxon>Tracheophyta</taxon>
        <taxon>Spermatophyta</taxon>
        <taxon>Magnoliopsida</taxon>
        <taxon>Liliopsida</taxon>
        <taxon>Dioscoreales</taxon>
        <taxon>Dioscoreaceae</taxon>
        <taxon>Dioscorea</taxon>
    </lineage>
</organism>
<protein>
    <submittedName>
        <fullName evidence="4">VAN3-binding protein-like</fullName>
    </submittedName>
</protein>
<dbReference type="AlphaFoldDB" id="A0AB40B1X0"/>
<dbReference type="GO" id="GO:0009734">
    <property type="term" value="P:auxin-activated signaling pathway"/>
    <property type="evidence" value="ECO:0007669"/>
    <property type="project" value="TreeGrafter"/>
</dbReference>
<dbReference type="PANTHER" id="PTHR31351:SF24">
    <property type="entry name" value="VAN3-BINDING PROTEIN-LIKE"/>
    <property type="match status" value="1"/>
</dbReference>
<feature type="domain" description="VAN3-binding protein-like auxin canalisation" evidence="1">
    <location>
        <begin position="13"/>
        <end position="52"/>
    </location>
</feature>
<name>A0AB40B1X0_DIOCR</name>
<dbReference type="InterPro" id="IPR008546">
    <property type="entry name" value="VAN3-bd-like_auxin_canal"/>
</dbReference>